<evidence type="ECO:0000313" key="2">
    <source>
        <dbReference type="Proteomes" id="UP001596512"/>
    </source>
</evidence>
<name>A0ABW2TQL2_9PSEU</name>
<accession>A0ABW2TQL2</accession>
<sequence>MLHRVMALPADVRARYSTSTLRAVLSGARRCARSWPSASGPSTARSC</sequence>
<organism evidence="1 2">
    <name type="scientific">Actinokineospora soli</name>
    <dbReference type="NCBI Taxonomy" id="1048753"/>
    <lineage>
        <taxon>Bacteria</taxon>
        <taxon>Bacillati</taxon>
        <taxon>Actinomycetota</taxon>
        <taxon>Actinomycetes</taxon>
        <taxon>Pseudonocardiales</taxon>
        <taxon>Pseudonocardiaceae</taxon>
        <taxon>Actinokineospora</taxon>
    </lineage>
</organism>
<protein>
    <submittedName>
        <fullName evidence="1">Uncharacterized protein</fullName>
    </submittedName>
</protein>
<comment type="caution">
    <text evidence="1">The sequence shown here is derived from an EMBL/GenBank/DDBJ whole genome shotgun (WGS) entry which is preliminary data.</text>
</comment>
<proteinExistence type="predicted"/>
<keyword evidence="2" id="KW-1185">Reference proteome</keyword>
<gene>
    <name evidence="1" type="ORF">ACFQV2_23995</name>
</gene>
<dbReference type="Proteomes" id="UP001596512">
    <property type="component" value="Unassembled WGS sequence"/>
</dbReference>
<dbReference type="EMBL" id="JBHTEY010000004">
    <property type="protein sequence ID" value="MFC7616077.1"/>
    <property type="molecule type" value="Genomic_DNA"/>
</dbReference>
<reference evidence="2" key="1">
    <citation type="journal article" date="2019" name="Int. J. Syst. Evol. Microbiol.">
        <title>The Global Catalogue of Microorganisms (GCM) 10K type strain sequencing project: providing services to taxonomists for standard genome sequencing and annotation.</title>
        <authorList>
            <consortium name="The Broad Institute Genomics Platform"/>
            <consortium name="The Broad Institute Genome Sequencing Center for Infectious Disease"/>
            <person name="Wu L."/>
            <person name="Ma J."/>
        </authorList>
    </citation>
    <scope>NUCLEOTIDE SEQUENCE [LARGE SCALE GENOMIC DNA]</scope>
    <source>
        <strain evidence="2">JCM 17695</strain>
    </source>
</reference>
<evidence type="ECO:0000313" key="1">
    <source>
        <dbReference type="EMBL" id="MFC7616077.1"/>
    </source>
</evidence>